<dbReference type="RefSeq" id="YP_009626011.1">
    <property type="nucleotide sequence ID" value="NC_042136.1"/>
</dbReference>
<dbReference type="KEGG" id="vg:40102911"/>
<name>V9LZA1_9CAUD</name>
<dbReference type="Proteomes" id="UP000272155">
    <property type="component" value="Segment"/>
</dbReference>
<reference evidence="1 2" key="1">
    <citation type="submission" date="2012-11" db="EMBL/GenBank/DDBJ databases">
        <title>Complete genome sequence of a novel phiKZ-like Vibrio phage.</title>
        <authorList>
            <person name="Luo Z."/>
            <person name="Yu Y."/>
        </authorList>
    </citation>
    <scope>NUCLEOTIDE SEQUENCE [LARGE SCALE GENOMIC DNA]</scope>
</reference>
<organism evidence="1 2">
    <name type="scientific">Vibrio phage VP4B</name>
    <dbReference type="NCBI Taxonomy" id="1262540"/>
    <lineage>
        <taxon>Viruses</taxon>
        <taxon>Duplodnaviria</taxon>
        <taxon>Heunggongvirae</taxon>
        <taxon>Uroviricota</taxon>
        <taxon>Caudoviricetes</taxon>
        <taxon>Chimalliviridae</taxon>
        <taxon>Gorgonvirinae</taxon>
        <taxon>Tidunavirus</taxon>
        <taxon>Tidunavirus VP4B</taxon>
    </lineage>
</organism>
<proteinExistence type="predicted"/>
<dbReference type="EMBL" id="KC131130">
    <property type="protein sequence ID" value="AGB07149.1"/>
    <property type="molecule type" value="Genomic_DNA"/>
</dbReference>
<dbReference type="GeneID" id="40102911"/>
<keyword evidence="2" id="KW-1185">Reference proteome</keyword>
<accession>V9LZA1</accession>
<sequence>MPLICLDKTGVLFESVHELGGDFWVTNLMFGTPVWKDRLPIKYTDDEGNEQETKVRWGAVVTDDTSANWNSAEIDDILWAYRQKELKVGSHRIAYGLKVVTKFPSLTYYGLCDNDRVVEISINKDRLRIGLLNEGSWIIDPDYKYADSATVLGIDCPIETFSWAMVQKLKTSTPKMTALFKTETSTTILSETKYEQSDIDNWLELFDKVMEKHQ</sequence>
<evidence type="ECO:0000313" key="1">
    <source>
        <dbReference type="EMBL" id="AGB07149.1"/>
    </source>
</evidence>
<protein>
    <submittedName>
        <fullName evidence="1">Uncharacterized protein</fullName>
    </submittedName>
</protein>
<dbReference type="OrthoDB" id="30227at10239"/>
<evidence type="ECO:0000313" key="2">
    <source>
        <dbReference type="Proteomes" id="UP000272155"/>
    </source>
</evidence>